<keyword evidence="4" id="KW-0813">Transport</keyword>
<dbReference type="GO" id="GO:0032456">
    <property type="term" value="P:endocytic recycling"/>
    <property type="evidence" value="ECO:0007669"/>
    <property type="project" value="TreeGrafter"/>
</dbReference>
<reference evidence="9" key="1">
    <citation type="submission" date="2020-11" db="EMBL/GenBank/DDBJ databases">
        <authorList>
            <person name="Tran Van P."/>
        </authorList>
    </citation>
    <scope>NUCLEOTIDE SEQUENCE</scope>
</reference>
<gene>
    <name evidence="9" type="ORF">CTOB1V02_LOCUS7307</name>
</gene>
<evidence type="ECO:0000256" key="6">
    <source>
        <dbReference type="ARBA" id="ARBA00023034"/>
    </source>
</evidence>
<dbReference type="GO" id="GO:0007041">
    <property type="term" value="P:lysosomal transport"/>
    <property type="evidence" value="ECO:0007669"/>
    <property type="project" value="TreeGrafter"/>
</dbReference>
<organism evidence="9">
    <name type="scientific">Cyprideis torosa</name>
    <dbReference type="NCBI Taxonomy" id="163714"/>
    <lineage>
        <taxon>Eukaryota</taxon>
        <taxon>Metazoa</taxon>
        <taxon>Ecdysozoa</taxon>
        <taxon>Arthropoda</taxon>
        <taxon>Crustacea</taxon>
        <taxon>Oligostraca</taxon>
        <taxon>Ostracoda</taxon>
        <taxon>Podocopa</taxon>
        <taxon>Podocopida</taxon>
        <taxon>Cytherocopina</taxon>
        <taxon>Cytheroidea</taxon>
        <taxon>Cytherideidae</taxon>
        <taxon>Cyprideis</taxon>
    </lineage>
</organism>
<dbReference type="GO" id="GO:0005829">
    <property type="term" value="C:cytosol"/>
    <property type="evidence" value="ECO:0007669"/>
    <property type="project" value="GOC"/>
</dbReference>
<evidence type="ECO:0000256" key="2">
    <source>
        <dbReference type="ARBA" id="ARBA00008180"/>
    </source>
</evidence>
<dbReference type="PANTHER" id="PTHR14190">
    <property type="entry name" value="SUPPRESSOR OF ACTIN MUTATIONS 2/VACUOLAR PROTEIN SORTING 52"/>
    <property type="match status" value="1"/>
</dbReference>
<dbReference type="Pfam" id="PF20655">
    <property type="entry name" value="Vps52_C"/>
    <property type="match status" value="1"/>
</dbReference>
<proteinExistence type="inferred from homology"/>
<keyword evidence="6" id="KW-0333">Golgi apparatus</keyword>
<feature type="domain" description="Vps52 C-terminal" evidence="8">
    <location>
        <begin position="240"/>
        <end position="561"/>
    </location>
</feature>
<keyword evidence="5" id="KW-0653">Protein transport</keyword>
<protein>
    <recommendedName>
        <fullName evidence="3">Vacuolar protein sorting-associated protein 52 homolog</fullName>
    </recommendedName>
</protein>
<evidence type="ECO:0000259" key="8">
    <source>
        <dbReference type="Pfam" id="PF20655"/>
    </source>
</evidence>
<dbReference type="InterPro" id="IPR048361">
    <property type="entry name" value="Vps52_C"/>
</dbReference>
<dbReference type="EMBL" id="OB662066">
    <property type="protein sequence ID" value="CAD7229437.1"/>
    <property type="molecule type" value="Genomic_DNA"/>
</dbReference>
<dbReference type="GO" id="GO:0019905">
    <property type="term" value="F:syntaxin binding"/>
    <property type="evidence" value="ECO:0007669"/>
    <property type="project" value="TreeGrafter"/>
</dbReference>
<dbReference type="GO" id="GO:0006896">
    <property type="term" value="P:Golgi to vacuole transport"/>
    <property type="evidence" value="ECO:0007669"/>
    <property type="project" value="TreeGrafter"/>
</dbReference>
<sequence length="683" mass="78806">MSSRVVDFQSVRQNIDNAVIQEALERGLDLRNYCEEIDKELEEAENGCIDDYLSEASNLASLHNQMKTCDGMLAKMESLLREFHQSLSTISEDIQALQQESAGMNYRLKNRQTVRGRLSQAVDELIIPDHMINVILDSPVTEKEFMEELLVLDQKIVFVREQSFKDARAAQDVREVLEKLKLKAVAKIREFLLEKTYQFRKPLANYQVPQSALLKHKFFTKFLMSNEPRIAEEIRGEYVETLSKMYYSYFKTYLSRTQRLLSDEVATKDDLLGAEEVSQKSTVSFFSTARHTACRSAIFSLGKRAEVLTSDLEASAIVPHFSQSKDQKYSYEVLIRSQLYVLVDNACREFIFLSDFFLVTGGQAFDLFFSVMAKSLGLYQTHMETVARDCWDSIALYLAIHLIYRYRLLCHKRAVLVLDVFFETLLKILWPRFEYVVNVNIQSLGELEIAKQPLVPLGENDLRPHYISRRLAEFVGGISWLNESFPSESVLVDQVLIQLLKEGEGFLAKMASGFRNRKEQLVFWINNYDMMLGIVAEITKEDGREAEVLRAALNKYIAEFVDAALMPFLGGIMNFVPSAEERIAKEEFDSLVAEGKRVSSLIKTFSEYWKPSLDTLDHEAKRFFPNFKNGNHILQTTLTQFLSYYQRFVKILGYPPFKNLPSKQDLPNIHHVMLEVKKHKPTF</sequence>
<dbReference type="OrthoDB" id="19482at2759"/>
<dbReference type="GO" id="GO:0015031">
    <property type="term" value="P:protein transport"/>
    <property type="evidence" value="ECO:0007669"/>
    <property type="project" value="UniProtKB-KW"/>
</dbReference>
<dbReference type="PANTHER" id="PTHR14190:SF7">
    <property type="entry name" value="VACUOLAR PROTEIN SORTING-ASSOCIATED PROTEIN 52 HOMOLOG"/>
    <property type="match status" value="1"/>
</dbReference>
<feature type="domain" description="Vps52 coiled-coil" evidence="7">
    <location>
        <begin position="51"/>
        <end position="223"/>
    </location>
</feature>
<evidence type="ECO:0000256" key="3">
    <source>
        <dbReference type="ARBA" id="ARBA00017083"/>
    </source>
</evidence>
<evidence type="ECO:0000256" key="5">
    <source>
        <dbReference type="ARBA" id="ARBA00022927"/>
    </source>
</evidence>
<comment type="similarity">
    <text evidence="2">Belongs to the VPS52 family.</text>
</comment>
<name>A0A7R8ZPK8_9CRUS</name>
<dbReference type="InterPro" id="IPR048319">
    <property type="entry name" value="Vps52_CC"/>
</dbReference>
<evidence type="ECO:0000313" key="9">
    <source>
        <dbReference type="EMBL" id="CAD7229437.1"/>
    </source>
</evidence>
<dbReference type="GO" id="GO:0042147">
    <property type="term" value="P:retrograde transport, endosome to Golgi"/>
    <property type="evidence" value="ECO:0007669"/>
    <property type="project" value="TreeGrafter"/>
</dbReference>
<evidence type="ECO:0000256" key="4">
    <source>
        <dbReference type="ARBA" id="ARBA00022448"/>
    </source>
</evidence>
<dbReference type="InterPro" id="IPR007258">
    <property type="entry name" value="Vps52"/>
</dbReference>
<dbReference type="GO" id="GO:0000938">
    <property type="term" value="C:GARP complex"/>
    <property type="evidence" value="ECO:0007669"/>
    <property type="project" value="TreeGrafter"/>
</dbReference>
<dbReference type="AlphaFoldDB" id="A0A7R8ZPK8"/>
<dbReference type="Pfam" id="PF04129">
    <property type="entry name" value="Vps52_CC"/>
    <property type="match status" value="1"/>
</dbReference>
<comment type="subcellular location">
    <subcellularLocation>
        <location evidence="1">Golgi apparatus</location>
        <location evidence="1">trans-Golgi network</location>
    </subcellularLocation>
</comment>
<evidence type="ECO:0000259" key="7">
    <source>
        <dbReference type="Pfam" id="PF04129"/>
    </source>
</evidence>
<evidence type="ECO:0000256" key="1">
    <source>
        <dbReference type="ARBA" id="ARBA00004601"/>
    </source>
</evidence>
<accession>A0A7R8ZPK8</accession>